<proteinExistence type="predicted"/>
<dbReference type="Gene3D" id="2.60.40.10">
    <property type="entry name" value="Immunoglobulins"/>
    <property type="match status" value="1"/>
</dbReference>
<reference evidence="4" key="1">
    <citation type="submission" date="2025-08" db="UniProtKB">
        <authorList>
            <consortium name="Ensembl"/>
        </authorList>
    </citation>
    <scope>IDENTIFICATION</scope>
</reference>
<dbReference type="PANTHER" id="PTHR23268">
    <property type="entry name" value="T-CELL RECEPTOR BETA CHAIN"/>
    <property type="match status" value="1"/>
</dbReference>
<keyword evidence="1" id="KW-0732">Signal</keyword>
<dbReference type="InterPro" id="IPR036179">
    <property type="entry name" value="Ig-like_dom_sf"/>
</dbReference>
<name>A0A3Q3X772_MOLML</name>
<evidence type="ECO:0000256" key="2">
    <source>
        <dbReference type="ARBA" id="ARBA00022859"/>
    </source>
</evidence>
<evidence type="ECO:0000256" key="1">
    <source>
        <dbReference type="ARBA" id="ARBA00022729"/>
    </source>
</evidence>
<reference evidence="4" key="2">
    <citation type="submission" date="2025-09" db="UniProtKB">
        <authorList>
            <consortium name="Ensembl"/>
        </authorList>
    </citation>
    <scope>IDENTIFICATION</scope>
</reference>
<dbReference type="SUPFAM" id="SSF48726">
    <property type="entry name" value="Immunoglobulin"/>
    <property type="match status" value="1"/>
</dbReference>
<feature type="domain" description="Immunoglobulin V-set" evidence="3">
    <location>
        <begin position="50"/>
        <end position="123"/>
    </location>
</feature>
<dbReference type="Pfam" id="PF07686">
    <property type="entry name" value="V-set"/>
    <property type="match status" value="1"/>
</dbReference>
<dbReference type="AlphaFoldDB" id="A0A3Q3X772"/>
<dbReference type="GO" id="GO:0002376">
    <property type="term" value="P:immune system process"/>
    <property type="evidence" value="ECO:0007669"/>
    <property type="project" value="UniProtKB-KW"/>
</dbReference>
<dbReference type="InterPro" id="IPR050413">
    <property type="entry name" value="TCR_beta_variable"/>
</dbReference>
<dbReference type="InterPro" id="IPR013106">
    <property type="entry name" value="Ig_V-set"/>
</dbReference>
<dbReference type="GO" id="GO:0005886">
    <property type="term" value="C:plasma membrane"/>
    <property type="evidence" value="ECO:0007669"/>
    <property type="project" value="TreeGrafter"/>
</dbReference>
<keyword evidence="2" id="KW-0391">Immunity</keyword>
<dbReference type="OMA" id="QDQHQTL"/>
<accession>A0A3Q3X772</accession>
<keyword evidence="5" id="KW-1185">Reference proteome</keyword>
<dbReference type="Ensembl" id="ENSMMOT00000021620.1">
    <property type="protein sequence ID" value="ENSMMOP00000021264.1"/>
    <property type="gene ID" value="ENSMMOG00000016172.1"/>
</dbReference>
<sequence>MANLFYLKRLVYSTAAPDTNGIVQEPPFIIKRSAESVDRGIHCSHGIRNYDVILWYKREGRGALKLLGHLNVNFVNLEDDVKGKILFDGHGSSKSGLTIYNLTLSDSGVYFCAVRQHSAAGFFSTI</sequence>
<evidence type="ECO:0000313" key="4">
    <source>
        <dbReference type="Ensembl" id="ENSMMOP00000021264.1"/>
    </source>
</evidence>
<evidence type="ECO:0000259" key="3">
    <source>
        <dbReference type="Pfam" id="PF07686"/>
    </source>
</evidence>
<dbReference type="PANTHER" id="PTHR23268:SF102">
    <property type="entry name" value="IMMUNOGLOBULIN V-SET DOMAIN-CONTAINING PROTEIN"/>
    <property type="match status" value="1"/>
</dbReference>
<dbReference type="InterPro" id="IPR013783">
    <property type="entry name" value="Ig-like_fold"/>
</dbReference>
<protein>
    <recommendedName>
        <fullName evidence="3">Immunoglobulin V-set domain-containing protein</fullName>
    </recommendedName>
</protein>
<organism evidence="4 5">
    <name type="scientific">Mola mola</name>
    <name type="common">Ocean sunfish</name>
    <name type="synonym">Tetraodon mola</name>
    <dbReference type="NCBI Taxonomy" id="94237"/>
    <lineage>
        <taxon>Eukaryota</taxon>
        <taxon>Metazoa</taxon>
        <taxon>Chordata</taxon>
        <taxon>Craniata</taxon>
        <taxon>Vertebrata</taxon>
        <taxon>Euteleostomi</taxon>
        <taxon>Actinopterygii</taxon>
        <taxon>Neopterygii</taxon>
        <taxon>Teleostei</taxon>
        <taxon>Neoteleostei</taxon>
        <taxon>Acanthomorphata</taxon>
        <taxon>Eupercaria</taxon>
        <taxon>Tetraodontiformes</taxon>
        <taxon>Molidae</taxon>
        <taxon>Mola</taxon>
    </lineage>
</organism>
<dbReference type="GO" id="GO:0007166">
    <property type="term" value="P:cell surface receptor signaling pathway"/>
    <property type="evidence" value="ECO:0007669"/>
    <property type="project" value="TreeGrafter"/>
</dbReference>
<dbReference type="Proteomes" id="UP000261620">
    <property type="component" value="Unplaced"/>
</dbReference>
<evidence type="ECO:0000313" key="5">
    <source>
        <dbReference type="Proteomes" id="UP000261620"/>
    </source>
</evidence>